<feature type="chain" id="PRO_5005591380" description="DUF4831 domain-containing protein" evidence="1">
    <location>
        <begin position="20"/>
        <end position="362"/>
    </location>
</feature>
<protein>
    <recommendedName>
        <fullName evidence="4">DUF4831 domain-containing protein</fullName>
    </recommendedName>
</protein>
<dbReference type="RefSeq" id="WP_053186563.1">
    <property type="nucleotide sequence ID" value="NZ_LGIA01000187.1"/>
</dbReference>
<dbReference type="OrthoDB" id="1092380at2"/>
<sequence length="362" mass="39702">MRIYWILFLFLVSTTFVSAQRKKDDGTVLVSTEGVIYSLPRTGIRINVQAKQEKFFHGPYFQYAEAMLGLKNAPSGDFERWTITDIQIETFCEADPDQVYKSTGIAASMLNLTESGILAGINAEAVPGDGAFAVSTFLGDTKTPDYPFADLSLNPFFEIGDSTARGALVTKSLEEKAQEAAHTITKLRKRRFKSLANAYDVQLPDGRAYELMVEELDQLEAEYVGLFIGKTYTKSFDYSFDFIPGENSVSGEVAFRFSETKGVLPKTDLSGKPVVVDMKKLDNLASAQNKLNVAGGPSGVYYRVPGQAEIRIMNGMNLIAATRATIAQFGTVAPLPESLLDGTYRIAFHPKTGAIKSVLDVE</sequence>
<keyword evidence="1" id="KW-0732">Signal</keyword>
<evidence type="ECO:0008006" key="4">
    <source>
        <dbReference type="Google" id="ProtNLM"/>
    </source>
</evidence>
<organism evidence="2 3">
    <name type="scientific">Sunxiuqinia dokdonensis</name>
    <dbReference type="NCBI Taxonomy" id="1409788"/>
    <lineage>
        <taxon>Bacteria</taxon>
        <taxon>Pseudomonadati</taxon>
        <taxon>Bacteroidota</taxon>
        <taxon>Bacteroidia</taxon>
        <taxon>Marinilabiliales</taxon>
        <taxon>Prolixibacteraceae</taxon>
        <taxon>Sunxiuqinia</taxon>
    </lineage>
</organism>
<feature type="signal peptide" evidence="1">
    <location>
        <begin position="1"/>
        <end position="19"/>
    </location>
</feature>
<dbReference type="STRING" id="1409788.NC99_37160"/>
<dbReference type="InterPro" id="IPR032265">
    <property type="entry name" value="DUF4831"/>
</dbReference>
<evidence type="ECO:0000256" key="1">
    <source>
        <dbReference type="SAM" id="SignalP"/>
    </source>
</evidence>
<evidence type="ECO:0000313" key="2">
    <source>
        <dbReference type="EMBL" id="KOH43437.1"/>
    </source>
</evidence>
<comment type="caution">
    <text evidence="2">The sequence shown here is derived from an EMBL/GenBank/DDBJ whole genome shotgun (WGS) entry which is preliminary data.</text>
</comment>
<dbReference type="Pfam" id="PF16115">
    <property type="entry name" value="DUF4831"/>
    <property type="match status" value="1"/>
</dbReference>
<evidence type="ECO:0000313" key="3">
    <source>
        <dbReference type="Proteomes" id="UP000036958"/>
    </source>
</evidence>
<proteinExistence type="predicted"/>
<name>A0A0L8V5E0_9BACT</name>
<accession>A0A0L8V5E0</accession>
<reference evidence="3" key="1">
    <citation type="submission" date="2015-07" db="EMBL/GenBank/DDBJ databases">
        <title>Genome sequencing of Sunxiuqinia dokdonensis strain SK.</title>
        <authorList>
            <person name="Ahn S."/>
            <person name="Kim B.-C."/>
        </authorList>
    </citation>
    <scope>NUCLEOTIDE SEQUENCE [LARGE SCALE GENOMIC DNA]</scope>
    <source>
        <strain evidence="3">SK</strain>
    </source>
</reference>
<dbReference type="Proteomes" id="UP000036958">
    <property type="component" value="Unassembled WGS sequence"/>
</dbReference>
<dbReference type="AlphaFoldDB" id="A0A0L8V5E0"/>
<keyword evidence="3" id="KW-1185">Reference proteome</keyword>
<gene>
    <name evidence="2" type="ORF">NC99_37160</name>
</gene>
<dbReference type="EMBL" id="LGIA01000187">
    <property type="protein sequence ID" value="KOH43437.1"/>
    <property type="molecule type" value="Genomic_DNA"/>
</dbReference>